<dbReference type="GO" id="GO:0015031">
    <property type="term" value="P:protein transport"/>
    <property type="evidence" value="ECO:0007669"/>
    <property type="project" value="UniProtKB-KW"/>
</dbReference>
<evidence type="ECO:0000259" key="13">
    <source>
        <dbReference type="Pfam" id="PF03895"/>
    </source>
</evidence>
<comment type="subcellular location">
    <subcellularLocation>
        <location evidence="2">Cell outer membrane</location>
    </subcellularLocation>
    <subcellularLocation>
        <location evidence="1">Cell surface</location>
    </subcellularLocation>
</comment>
<evidence type="ECO:0000256" key="6">
    <source>
        <dbReference type="ARBA" id="ARBA00022692"/>
    </source>
</evidence>
<keyword evidence="5" id="KW-1134">Transmembrane beta strand</keyword>
<accession>E6YN00</accession>
<keyword evidence="9" id="KW-0472">Membrane</keyword>
<keyword evidence="11" id="KW-0175">Coiled coil</keyword>
<keyword evidence="4" id="KW-0813">Transport</keyword>
<dbReference type="AlphaFoldDB" id="E6YN00"/>
<feature type="coiled-coil region" evidence="11">
    <location>
        <begin position="79"/>
        <end position="106"/>
    </location>
</feature>
<feature type="domain" description="Trimeric autotransporter adhesin YadA-like stalk" evidence="14">
    <location>
        <begin position="210"/>
        <end position="247"/>
    </location>
</feature>
<dbReference type="Pfam" id="PF03895">
    <property type="entry name" value="YadA_anchor"/>
    <property type="match status" value="1"/>
</dbReference>
<evidence type="ECO:0000256" key="1">
    <source>
        <dbReference type="ARBA" id="ARBA00004241"/>
    </source>
</evidence>
<dbReference type="SUPFAM" id="SSF54523">
    <property type="entry name" value="Pili subunits"/>
    <property type="match status" value="1"/>
</dbReference>
<keyword evidence="7" id="KW-0732">Signal</keyword>
<sequence length="349" mass="37596">MKDGTLSASSTEAITGAQLYKTNTRFDEANMQLAKYLGGGAEYKDGVWTGPTFNIVQFNFGGKGGGPEDKEYKSVASAFDGVNEGLKNLNNRLDDVKNQVEQTKDDTIKWDENKGAYDASRKNKDGKMESTTITGVKDGDVSEGSTEAVNGGQLWDTNQRVDKLENEFDKFQNETNQKAEGAVQYDKDKDGKKTNKVTLVGGDASAPVVIDNVGDGKVEKDSKEAINGGQLYEKMAIVLDDSKKYTDEKVQEAKDYTDMKFESLNYNIEGVKKEARQAAAIGLAAANLRYEDAPGALSVAFSSGSWHSQSAIAFGAGYTSESGDIRSNFSVTTAGGHWGIGAGISVRLK</sequence>
<keyword evidence="10" id="KW-0998">Cell outer membrane</keyword>
<proteinExistence type="inferred from homology"/>
<evidence type="ECO:0000256" key="2">
    <source>
        <dbReference type="ARBA" id="ARBA00004442"/>
    </source>
</evidence>
<keyword evidence="6" id="KW-0812">Transmembrane</keyword>
<evidence type="ECO:0000259" key="14">
    <source>
        <dbReference type="Pfam" id="PF05662"/>
    </source>
</evidence>
<evidence type="ECO:0000256" key="10">
    <source>
        <dbReference type="ARBA" id="ARBA00023237"/>
    </source>
</evidence>
<dbReference type="InterPro" id="IPR045584">
    <property type="entry name" value="Pilin-like"/>
</dbReference>
<dbReference type="Gene3D" id="1.20.5.170">
    <property type="match status" value="2"/>
</dbReference>
<keyword evidence="8" id="KW-0653">Protein transport</keyword>
<dbReference type="Pfam" id="PF05662">
    <property type="entry name" value="YadA_stalk"/>
    <property type="match status" value="3"/>
</dbReference>
<dbReference type="Gene3D" id="3.30.1300.30">
    <property type="entry name" value="GSPII I/J protein-like"/>
    <property type="match status" value="1"/>
</dbReference>
<dbReference type="GO" id="GO:0009986">
    <property type="term" value="C:cell surface"/>
    <property type="evidence" value="ECO:0007669"/>
    <property type="project" value="UniProtKB-SubCell"/>
</dbReference>
<dbReference type="GO" id="GO:0009279">
    <property type="term" value="C:cell outer membrane"/>
    <property type="evidence" value="ECO:0007669"/>
    <property type="project" value="UniProtKB-SubCell"/>
</dbReference>
<dbReference type="InterPro" id="IPR005594">
    <property type="entry name" value="YadA_C"/>
</dbReference>
<evidence type="ECO:0000256" key="11">
    <source>
        <dbReference type="SAM" id="Coils"/>
    </source>
</evidence>
<comment type="similarity">
    <text evidence="3">Belongs to the autotransporter-2 (AT-2) (TC 1.B.40) family.</text>
</comment>
<feature type="domain" description="Trimeric autotransporter adhesin YadA-like stalk" evidence="14">
    <location>
        <begin position="3"/>
        <end position="34"/>
    </location>
</feature>
<dbReference type="EMBL" id="FN645462">
    <property type="protein sequence ID" value="CBI78238.1"/>
    <property type="molecule type" value="Genomic_DNA"/>
</dbReference>
<feature type="compositionally biased region" description="Basic and acidic residues" evidence="12">
    <location>
        <begin position="118"/>
        <end position="128"/>
    </location>
</feature>
<evidence type="ECO:0000256" key="3">
    <source>
        <dbReference type="ARBA" id="ARBA00005848"/>
    </source>
</evidence>
<evidence type="ECO:0000256" key="7">
    <source>
        <dbReference type="ARBA" id="ARBA00022729"/>
    </source>
</evidence>
<reference evidence="15" key="1">
    <citation type="journal article" date="2011" name="PLoS Genet.">
        <title>Parallel evolution of a type IV secretion system in radiating lineages of the host-restricted bacterial pathogen Bartonella.</title>
        <authorList>
            <person name="Engel P."/>
            <person name="Salzburger W."/>
            <person name="Liesch M."/>
            <person name="Chang C.C."/>
            <person name="Maruyama S."/>
            <person name="Lanz C."/>
            <person name="Calteau A."/>
            <person name="Lajus A."/>
            <person name="Medigue C."/>
            <person name="Schuster S.C."/>
            <person name="Dehio C."/>
        </authorList>
    </citation>
    <scope>NUCLEOTIDE SEQUENCE</scope>
    <source>
        <strain evidence="15">ATCC BAA-1498</strain>
    </source>
</reference>
<name>E6YN00_9HYPH</name>
<evidence type="ECO:0000256" key="4">
    <source>
        <dbReference type="ARBA" id="ARBA00022448"/>
    </source>
</evidence>
<evidence type="ECO:0000256" key="9">
    <source>
        <dbReference type="ARBA" id="ARBA00023136"/>
    </source>
</evidence>
<feature type="region of interest" description="Disordered" evidence="12">
    <location>
        <begin position="118"/>
        <end position="147"/>
    </location>
</feature>
<evidence type="ECO:0000256" key="12">
    <source>
        <dbReference type="SAM" id="MobiDB-lite"/>
    </source>
</evidence>
<evidence type="ECO:0000313" key="15">
    <source>
        <dbReference type="EMBL" id="CBI78238.1"/>
    </source>
</evidence>
<protein>
    <submittedName>
        <fullName evidence="15">BrpA</fullName>
    </submittedName>
</protein>
<feature type="domain" description="Trimeric autotransporter adhesin YadA-like C-terminal membrane anchor" evidence="13">
    <location>
        <begin position="292"/>
        <end position="345"/>
    </location>
</feature>
<evidence type="ECO:0000256" key="5">
    <source>
        <dbReference type="ARBA" id="ARBA00022452"/>
    </source>
</evidence>
<organism evidence="15">
    <name type="scientific">Bartonella rochalimae ATCC BAA-1498</name>
    <dbReference type="NCBI Taxonomy" id="685782"/>
    <lineage>
        <taxon>Bacteria</taxon>
        <taxon>Pseudomonadati</taxon>
        <taxon>Pseudomonadota</taxon>
        <taxon>Alphaproteobacteria</taxon>
        <taxon>Hyphomicrobiales</taxon>
        <taxon>Bartonellaceae</taxon>
        <taxon>Bartonella</taxon>
    </lineage>
</organism>
<evidence type="ECO:0000256" key="8">
    <source>
        <dbReference type="ARBA" id="ARBA00022927"/>
    </source>
</evidence>
<feature type="domain" description="Trimeric autotransporter adhesin YadA-like stalk" evidence="14">
    <location>
        <begin position="133"/>
        <end position="176"/>
    </location>
</feature>
<gene>
    <name evidence="15" type="ORF">BARRO_80102</name>
</gene>
<dbReference type="InterPro" id="IPR008635">
    <property type="entry name" value="Coiled_stalk_dom"/>
</dbReference>